<dbReference type="PANTHER" id="PTHR34542:SF1">
    <property type="entry name" value="OS08G0359900 PROTEIN"/>
    <property type="match status" value="1"/>
</dbReference>
<protein>
    <submittedName>
        <fullName evidence="2">Uncharacterized protein</fullName>
    </submittedName>
</protein>
<comment type="caution">
    <text evidence="2">The sequence shown here is derived from an EMBL/GenBank/DDBJ whole genome shotgun (WGS) entry which is preliminary data.</text>
</comment>
<feature type="region of interest" description="Disordered" evidence="1">
    <location>
        <begin position="43"/>
        <end position="71"/>
    </location>
</feature>
<sequence>MATLQKFKLFATQCAVPRSTTLSPTSSAVLQFRRRKSFRNLLSCHSGRRSPPGRDLDDRERLIAPEPEEKNKKDVVGRTLKDLFGSSPSLEDDCEVAEKIRGKVQGLVEFPCVLNGLGGGPAGRVGFRHKLLRRAWRPMLSTIPEEWEIS</sequence>
<feature type="compositionally biased region" description="Basic and acidic residues" evidence="1">
    <location>
        <begin position="52"/>
        <end position="71"/>
    </location>
</feature>
<proteinExistence type="predicted"/>
<name>A0AAP0WV34_LIQFO</name>
<evidence type="ECO:0000313" key="2">
    <source>
        <dbReference type="EMBL" id="KAK9277630.1"/>
    </source>
</evidence>
<evidence type="ECO:0000313" key="3">
    <source>
        <dbReference type="Proteomes" id="UP001415857"/>
    </source>
</evidence>
<dbReference type="EMBL" id="JBBPBK010000010">
    <property type="protein sequence ID" value="KAK9277630.1"/>
    <property type="molecule type" value="Genomic_DNA"/>
</dbReference>
<reference evidence="2 3" key="1">
    <citation type="journal article" date="2024" name="Plant J.">
        <title>Genome sequences and population genomics reveal climatic adaptation and genomic divergence between two closely related sweetgum species.</title>
        <authorList>
            <person name="Xu W.Q."/>
            <person name="Ren C.Q."/>
            <person name="Zhang X.Y."/>
            <person name="Comes H.P."/>
            <person name="Liu X.H."/>
            <person name="Li Y.G."/>
            <person name="Kettle C.J."/>
            <person name="Jalonen R."/>
            <person name="Gaisberger H."/>
            <person name="Ma Y.Z."/>
            <person name="Qiu Y.X."/>
        </authorList>
    </citation>
    <scope>NUCLEOTIDE SEQUENCE [LARGE SCALE GENOMIC DNA]</scope>
    <source>
        <strain evidence="2">Hangzhou</strain>
    </source>
</reference>
<keyword evidence="3" id="KW-1185">Reference proteome</keyword>
<dbReference type="AlphaFoldDB" id="A0AAP0WV34"/>
<organism evidence="2 3">
    <name type="scientific">Liquidambar formosana</name>
    <name type="common">Formosan gum</name>
    <dbReference type="NCBI Taxonomy" id="63359"/>
    <lineage>
        <taxon>Eukaryota</taxon>
        <taxon>Viridiplantae</taxon>
        <taxon>Streptophyta</taxon>
        <taxon>Embryophyta</taxon>
        <taxon>Tracheophyta</taxon>
        <taxon>Spermatophyta</taxon>
        <taxon>Magnoliopsida</taxon>
        <taxon>eudicotyledons</taxon>
        <taxon>Gunneridae</taxon>
        <taxon>Pentapetalae</taxon>
        <taxon>Saxifragales</taxon>
        <taxon>Altingiaceae</taxon>
        <taxon>Liquidambar</taxon>
    </lineage>
</organism>
<gene>
    <name evidence="2" type="ORF">L1049_007176</name>
</gene>
<accession>A0AAP0WV34</accession>
<dbReference type="PANTHER" id="PTHR34542">
    <property type="entry name" value="OS08G0359900 PROTEIN"/>
    <property type="match status" value="1"/>
</dbReference>
<evidence type="ECO:0000256" key="1">
    <source>
        <dbReference type="SAM" id="MobiDB-lite"/>
    </source>
</evidence>
<dbReference type="Proteomes" id="UP001415857">
    <property type="component" value="Unassembled WGS sequence"/>
</dbReference>